<name>A0ACA8R239_METAZ</name>
<dbReference type="EMBL" id="AP019779">
    <property type="protein sequence ID" value="BBL61527.1"/>
    <property type="molecule type" value="Genomic_DNA"/>
</dbReference>
<accession>A0ACA8R239</accession>
<keyword evidence="2" id="KW-1185">Reference proteome</keyword>
<evidence type="ECO:0000313" key="1">
    <source>
        <dbReference type="EMBL" id="BBL61527.1"/>
    </source>
</evidence>
<dbReference type="Proteomes" id="UP000825015">
    <property type="component" value="Chromosome"/>
</dbReference>
<reference evidence="1" key="1">
    <citation type="submission" date="2019-06" db="EMBL/GenBank/DDBJ databases">
        <title>Complete genome sequence of Methanobrevibacter arboriphilus strain SA.</title>
        <authorList>
            <person name="Asakawa S."/>
        </authorList>
    </citation>
    <scope>NUCLEOTIDE SEQUENCE</scope>
    <source>
        <strain evidence="1">SA</strain>
    </source>
</reference>
<proteinExistence type="predicted"/>
<organism evidence="1 2">
    <name type="scientific">Methanobrevibacter arboriphilus</name>
    <dbReference type="NCBI Taxonomy" id="39441"/>
    <lineage>
        <taxon>Archaea</taxon>
        <taxon>Methanobacteriati</taxon>
        <taxon>Methanobacteriota</taxon>
        <taxon>Methanomada group</taxon>
        <taxon>Methanobacteria</taxon>
        <taxon>Methanobacteriales</taxon>
        <taxon>Methanobacteriaceae</taxon>
        <taxon>Methanobrevibacter</taxon>
    </lineage>
</organism>
<gene>
    <name evidence="1" type="ORF">MarbSA_05670</name>
</gene>
<evidence type="ECO:0000313" key="2">
    <source>
        <dbReference type="Proteomes" id="UP000825015"/>
    </source>
</evidence>
<sequence>MVNLKRHPDYKSIRHNPIMNSLQINTNGDSKPYMIIIKDFTIDDWDDLKETEYSKKHLEENIFKNPEYHLLGHNGSSVDNNSSNLDFGKYETWVKVVS</sequence>
<protein>
    <submittedName>
        <fullName evidence="1">Uncharacterized protein</fullName>
    </submittedName>
</protein>